<dbReference type="Proteomes" id="UP000307943">
    <property type="component" value="Unassembled WGS sequence"/>
</dbReference>
<protein>
    <recommendedName>
        <fullName evidence="4">Tyrosine protein kinase</fullName>
    </recommendedName>
</protein>
<dbReference type="AlphaFoldDB" id="A0A5C4SVX3"/>
<keyword evidence="3" id="KW-1185">Reference proteome</keyword>
<reference evidence="2 3" key="1">
    <citation type="submission" date="2019-05" db="EMBL/GenBank/DDBJ databases">
        <title>We sequenced the genome of Paenibacillus hemerocallicola KCTC 33185 for further insight into its adaptation and study the phylogeny of Paenibacillus.</title>
        <authorList>
            <person name="Narsing Rao M.P."/>
        </authorList>
    </citation>
    <scope>NUCLEOTIDE SEQUENCE [LARGE SCALE GENOMIC DNA]</scope>
    <source>
        <strain evidence="2 3">KCTC 33185</strain>
    </source>
</reference>
<dbReference type="RefSeq" id="WP_139607656.1">
    <property type="nucleotide sequence ID" value="NZ_VDCQ01000106.1"/>
</dbReference>
<proteinExistence type="predicted"/>
<feature type="region of interest" description="Disordered" evidence="1">
    <location>
        <begin position="100"/>
        <end position="137"/>
    </location>
</feature>
<feature type="region of interest" description="Disordered" evidence="1">
    <location>
        <begin position="1"/>
        <end position="51"/>
    </location>
</feature>
<organism evidence="2 3">
    <name type="scientific">Paenibacillus hemerocallicola</name>
    <dbReference type="NCBI Taxonomy" id="1172614"/>
    <lineage>
        <taxon>Bacteria</taxon>
        <taxon>Bacillati</taxon>
        <taxon>Bacillota</taxon>
        <taxon>Bacilli</taxon>
        <taxon>Bacillales</taxon>
        <taxon>Paenibacillaceae</taxon>
        <taxon>Paenibacillus</taxon>
    </lineage>
</organism>
<comment type="caution">
    <text evidence="2">The sequence shown here is derived from an EMBL/GenBank/DDBJ whole genome shotgun (WGS) entry which is preliminary data.</text>
</comment>
<dbReference type="OrthoDB" id="2629138at2"/>
<evidence type="ECO:0000313" key="3">
    <source>
        <dbReference type="Proteomes" id="UP000307943"/>
    </source>
</evidence>
<feature type="compositionally biased region" description="Basic residues" evidence="1">
    <location>
        <begin position="1"/>
        <end position="20"/>
    </location>
</feature>
<accession>A0A5C4SVX3</accession>
<feature type="compositionally biased region" description="Polar residues" evidence="1">
    <location>
        <begin position="22"/>
        <end position="35"/>
    </location>
</feature>
<evidence type="ECO:0008006" key="4">
    <source>
        <dbReference type="Google" id="ProtNLM"/>
    </source>
</evidence>
<evidence type="ECO:0000313" key="2">
    <source>
        <dbReference type="EMBL" id="TNJ56701.1"/>
    </source>
</evidence>
<name>A0A5C4SVX3_9BACL</name>
<dbReference type="EMBL" id="VDCQ01000106">
    <property type="protein sequence ID" value="TNJ56701.1"/>
    <property type="molecule type" value="Genomic_DNA"/>
</dbReference>
<gene>
    <name evidence="2" type="ORF">FE784_38770</name>
</gene>
<sequence length="137" mass="15047">MNNKRRVSANRNKFPKRPAARKSNSVPTPYLNKTQVRGLLSPGPAAQNTESRGFLPFLDQMGGLDGIMSTMGKVQKMVRMFQQFGPMLNMFNSFGSLLGPKAATTSLHPKREALRAATRKTASFPKPGITSKPGIKR</sequence>
<evidence type="ECO:0000256" key="1">
    <source>
        <dbReference type="SAM" id="MobiDB-lite"/>
    </source>
</evidence>